<dbReference type="FunFam" id="1.10.10.10:FF:000012">
    <property type="entry name" value="U5 small nuclear ribonucleoprotein helicase"/>
    <property type="match status" value="1"/>
</dbReference>
<evidence type="ECO:0000259" key="12">
    <source>
        <dbReference type="PROSITE" id="PS51192"/>
    </source>
</evidence>
<protein>
    <recommendedName>
        <fullName evidence="9">DNA 3'-5' helicase</fullName>
        <ecNumber evidence="9">5.6.2.4</ecNumber>
    </recommendedName>
</protein>
<dbReference type="SUPFAM" id="SSF52540">
    <property type="entry name" value="P-loop containing nucleoside triphosphate hydrolases"/>
    <property type="match status" value="1"/>
</dbReference>
<keyword evidence="15" id="KW-1185">Reference proteome</keyword>
<keyword evidence="2" id="KW-0547">Nucleotide-binding</keyword>
<evidence type="ECO:0000256" key="6">
    <source>
        <dbReference type="ARBA" id="ARBA00023235"/>
    </source>
</evidence>
<evidence type="ECO:0000256" key="5">
    <source>
        <dbReference type="ARBA" id="ARBA00022840"/>
    </source>
</evidence>
<dbReference type="SMART" id="SM00487">
    <property type="entry name" value="DEXDc"/>
    <property type="match status" value="1"/>
</dbReference>
<organism evidence="14 15">
    <name type="scientific">Verruconis gallopava</name>
    <dbReference type="NCBI Taxonomy" id="253628"/>
    <lineage>
        <taxon>Eukaryota</taxon>
        <taxon>Fungi</taxon>
        <taxon>Dikarya</taxon>
        <taxon>Ascomycota</taxon>
        <taxon>Pezizomycotina</taxon>
        <taxon>Dothideomycetes</taxon>
        <taxon>Pleosporomycetidae</taxon>
        <taxon>Venturiales</taxon>
        <taxon>Sympoventuriaceae</taxon>
        <taxon>Verruconis</taxon>
    </lineage>
</organism>
<feature type="compositionally biased region" description="Polar residues" evidence="11">
    <location>
        <begin position="1253"/>
        <end position="1274"/>
    </location>
</feature>
<gene>
    <name evidence="14" type="ORF">PV09_06203</name>
</gene>
<reference evidence="14 15" key="1">
    <citation type="submission" date="2015-01" db="EMBL/GenBank/DDBJ databases">
        <title>The Genome Sequence of Ochroconis gallopava CBS43764.</title>
        <authorList>
            <consortium name="The Broad Institute Genomics Platform"/>
            <person name="Cuomo C."/>
            <person name="de Hoog S."/>
            <person name="Gorbushina A."/>
            <person name="Stielow B."/>
            <person name="Teixiera M."/>
            <person name="Abouelleil A."/>
            <person name="Chapman S.B."/>
            <person name="Priest M."/>
            <person name="Young S.K."/>
            <person name="Wortman J."/>
            <person name="Nusbaum C."/>
            <person name="Birren B."/>
        </authorList>
    </citation>
    <scope>NUCLEOTIDE SEQUENCE [LARGE SCALE GENOMIC DNA]</scope>
    <source>
        <strain evidence="14 15">CBS 43764</strain>
    </source>
</reference>
<evidence type="ECO:0000256" key="2">
    <source>
        <dbReference type="ARBA" id="ARBA00022741"/>
    </source>
</evidence>
<evidence type="ECO:0000256" key="1">
    <source>
        <dbReference type="ARBA" id="ARBA00010140"/>
    </source>
</evidence>
<dbReference type="EMBL" id="KN847549">
    <property type="protein sequence ID" value="KIW02382.1"/>
    <property type="molecule type" value="Genomic_DNA"/>
</dbReference>
<dbReference type="GO" id="GO:0003676">
    <property type="term" value="F:nucleic acid binding"/>
    <property type="evidence" value="ECO:0007669"/>
    <property type="project" value="InterPro"/>
</dbReference>
<evidence type="ECO:0000256" key="7">
    <source>
        <dbReference type="ARBA" id="ARBA00023254"/>
    </source>
</evidence>
<evidence type="ECO:0000256" key="4">
    <source>
        <dbReference type="ARBA" id="ARBA00022806"/>
    </source>
</evidence>
<dbReference type="PROSITE" id="PS51194">
    <property type="entry name" value="HELICASE_CTER"/>
    <property type="match status" value="1"/>
</dbReference>
<feature type="region of interest" description="Disordered" evidence="11">
    <location>
        <begin position="1413"/>
        <end position="1470"/>
    </location>
</feature>
<dbReference type="Pfam" id="PF00271">
    <property type="entry name" value="Helicase_C"/>
    <property type="match status" value="1"/>
</dbReference>
<evidence type="ECO:0000256" key="10">
    <source>
        <dbReference type="ARBA" id="ARBA00048988"/>
    </source>
</evidence>
<dbReference type="PANTHER" id="PTHR47835:SF3">
    <property type="entry name" value="HELICASE FOR MEIOSIS 1"/>
    <property type="match status" value="1"/>
</dbReference>
<feature type="region of interest" description="Disordered" evidence="11">
    <location>
        <begin position="1189"/>
        <end position="1211"/>
    </location>
</feature>
<evidence type="ECO:0000313" key="15">
    <source>
        <dbReference type="Proteomes" id="UP000053259"/>
    </source>
</evidence>
<dbReference type="Pfam" id="PF23445">
    <property type="entry name" value="WHD_SNRNP200"/>
    <property type="match status" value="1"/>
</dbReference>
<dbReference type="VEuPathDB" id="FungiDB:PV09_06203"/>
<feature type="compositionally biased region" description="Polar residues" evidence="11">
    <location>
        <begin position="1067"/>
        <end position="1081"/>
    </location>
</feature>
<dbReference type="HOGENOM" id="CLU_249584_0_0_1"/>
<feature type="region of interest" description="Disordered" evidence="11">
    <location>
        <begin position="1251"/>
        <end position="1274"/>
    </location>
</feature>
<dbReference type="GO" id="GO:0016787">
    <property type="term" value="F:hydrolase activity"/>
    <property type="evidence" value="ECO:0007669"/>
    <property type="project" value="UniProtKB-KW"/>
</dbReference>
<sequence>MDDDNTLFDMLDEMQQSAWVSEDDDEDPQSSAFGCVHRTYLDRIDEQDKRCPPDQRKLHPRDASEMARHQAYRYDVSGGCRSDAKQSSYQKPIHQAKDRSLAQVSTPAVECSANDGFLDEPQSLAELYCEFAPHSGPEPLRASPETVLTKPFSTPKLLECLSTRVLPDRLRSVFPYPNFNAMQTKCFPEVFQGNDNFVLSSPTGSGKTVIFELAICRVVSVFPAGQFKIIYQAPTKSLCSERRRDWQKKFSTLQIECAELTGDTDPAQMRSVQSASIIITTPEKWDSVTRKWKDHQKLMNMIKLFLIDEVHMLHDERGATLEAVVSRMKSVQSDVRFIALSATVPNLNDIARWLGRNFKDQDTPARREHFGEEYRPVQLQKHVNGYYHEGNDFSFEKLLDTRLKEVIAKFSHKKPIIVFCFTRRSCETTARLLANWWSSEDSKNRHWPAPRMIASVEDKGLAQCARSAVAWHHAGLLFRDRIAVEQGFVDGNINVICCTSTLAVGVNLPCHMVIIKNTVTYANSEGIKEYSDLEIMQMLGRAGRPQYDTNAVAVIMTRQEKVGRYKKMVSGEQVLESCLHEHLIDHINAEIGLGTVNSLASAKRWLSSTFLYVRLGKNPGRYRLDGGDEIGDIDARLENICQRDINTLREHGFVKGEDKLESTDLGEAMARYCVHFETAKVFSNLPRGSKLSDILSALAMASEWKDLRFRGTEKSSYKEMNKSPQIRFPIPVNLDSPAHKVSLIIQSHLGGVSLPTDEKNVGNGYQYQSDTYFVFQHIRRLIRCIIDFKVADRDSVSLRNALFICRSIGARCWDDSPLQMKQLEKIGVAGVRKLVAAGIESIEALEAVEAHRIESILQRNPPFGHQVLDSARAFPKLRISLNVAGKPTVKAGYGAKVSIDAEIGFLNETPPSVFHNHPIFLVFLAETSDGKSVHFARASAKKVGKGQLIKFAVNLTSPAQAINCYVMCEEIAGTCTCATINPTIPSVAWPSDRVITNIVARPQGSKNVMNTSRRRSSTPRAPEPFTKPIADEFGDELLDEDDLIAVLYGTSATEYQHIDSFILPQTAKPSANSQTDTNSLVRENKADPQAQKQEWKPIQLRNGKWECNHRCKDKQGCKHFCCNHGLDKPPKAPKIASLSTEDGGVATSALHAKLQMQKGQTTLDLRPPRKPVVRPSADHAVEPLNFRRESSKSWLTSPEAGESNGLDVYPSYTQRGDEFSLSQFKKQLDSPGSIRGSVPFQPVVFQYVEETKQNPNGNEITSSDPVPSKELSQPRTRYDEDIALVEELTGGPVARQTLKPFNDNSDSIIERTFAEVADAEAMRQRLVDNPAGKDIDDKYKITELVEAPNVYVGLPLEWANFTSSHWEKGQELSALNKAFIADVQLSEPAQRARKIVESGRNVPMPTIGVSSAWSRKRRVAGDHDASDYDQSLAKRRHVSEVERTSTQRASENPEPLAEQSDSTSGDIDPTILQMYGPFVDFV</sequence>
<dbReference type="CDD" id="cd18795">
    <property type="entry name" value="SF2_C_Ski2"/>
    <property type="match status" value="1"/>
</dbReference>
<dbReference type="FunCoup" id="A0A0D1YNV6">
    <property type="interactions" value="394"/>
</dbReference>
<feature type="region of interest" description="Disordered" evidence="11">
    <location>
        <begin position="1"/>
        <end position="32"/>
    </location>
</feature>
<dbReference type="PANTHER" id="PTHR47835">
    <property type="entry name" value="HFM1, ATP DEPENDENT DNA HELICASE HOMOLOG"/>
    <property type="match status" value="1"/>
</dbReference>
<feature type="compositionally biased region" description="Acidic residues" evidence="11">
    <location>
        <begin position="1"/>
        <end position="12"/>
    </location>
</feature>
<accession>A0A0D1YNV6</accession>
<feature type="domain" description="Helicase C-terminal" evidence="13">
    <location>
        <begin position="402"/>
        <end position="591"/>
    </location>
</feature>
<dbReference type="OrthoDB" id="5575at2759"/>
<dbReference type="GeneID" id="27314176"/>
<dbReference type="InterPro" id="IPR036388">
    <property type="entry name" value="WH-like_DNA-bd_sf"/>
</dbReference>
<dbReference type="InterPro" id="IPR011545">
    <property type="entry name" value="DEAD/DEAH_box_helicase_dom"/>
</dbReference>
<dbReference type="GO" id="GO:0043138">
    <property type="term" value="F:3'-5' DNA helicase activity"/>
    <property type="evidence" value="ECO:0007669"/>
    <property type="project" value="UniProtKB-EC"/>
</dbReference>
<keyword evidence="7" id="KW-0469">Meiosis</keyword>
<dbReference type="InterPro" id="IPR027417">
    <property type="entry name" value="P-loop_NTPase"/>
</dbReference>
<dbReference type="GO" id="GO:0051321">
    <property type="term" value="P:meiotic cell cycle"/>
    <property type="evidence" value="ECO:0007669"/>
    <property type="project" value="UniProtKB-KW"/>
</dbReference>
<dbReference type="SMART" id="SM00490">
    <property type="entry name" value="HELICc"/>
    <property type="match status" value="1"/>
</dbReference>
<dbReference type="STRING" id="253628.A0A0D1YNV6"/>
<dbReference type="InterPro" id="IPR036390">
    <property type="entry name" value="WH_DNA-bd_sf"/>
</dbReference>
<keyword evidence="3" id="KW-0378">Hydrolase</keyword>
<evidence type="ECO:0000256" key="3">
    <source>
        <dbReference type="ARBA" id="ARBA00022801"/>
    </source>
</evidence>
<feature type="domain" description="Helicase ATP-binding" evidence="12">
    <location>
        <begin position="188"/>
        <end position="362"/>
    </location>
</feature>
<name>A0A0D1YNV6_9PEZI</name>
<dbReference type="InterPro" id="IPR001650">
    <property type="entry name" value="Helicase_C-like"/>
</dbReference>
<evidence type="ECO:0000256" key="11">
    <source>
        <dbReference type="SAM" id="MobiDB-lite"/>
    </source>
</evidence>
<comment type="similarity">
    <text evidence="1">Belongs to the helicase family. SKI2 subfamily.</text>
</comment>
<dbReference type="Gene3D" id="1.10.3380.10">
    <property type="entry name" value="Sec63 N-terminal domain-like domain"/>
    <property type="match status" value="1"/>
</dbReference>
<comment type="catalytic activity">
    <reaction evidence="8">
        <text>Couples ATP hydrolysis with the unwinding of duplex DNA by translocating in the 3'-5' direction.</text>
        <dbReference type="EC" id="5.6.2.4"/>
    </reaction>
</comment>
<dbReference type="PROSITE" id="PS51192">
    <property type="entry name" value="HELICASE_ATP_BIND_1"/>
    <property type="match status" value="1"/>
</dbReference>
<evidence type="ECO:0000256" key="9">
    <source>
        <dbReference type="ARBA" id="ARBA00034808"/>
    </source>
</evidence>
<dbReference type="EC" id="5.6.2.4" evidence="9"/>
<dbReference type="FunFam" id="1.10.3380.10:FF:000012">
    <property type="entry name" value="DEAD/DEAH box DNA helicase"/>
    <property type="match status" value="1"/>
</dbReference>
<dbReference type="SUPFAM" id="SSF46785">
    <property type="entry name" value="Winged helix' DNA-binding domain"/>
    <property type="match status" value="1"/>
</dbReference>
<dbReference type="Pfam" id="PF00270">
    <property type="entry name" value="DEAD"/>
    <property type="match status" value="1"/>
</dbReference>
<dbReference type="RefSeq" id="XP_016212251.1">
    <property type="nucleotide sequence ID" value="XM_016359803.1"/>
</dbReference>
<keyword evidence="4" id="KW-0347">Helicase</keyword>
<evidence type="ECO:0000256" key="8">
    <source>
        <dbReference type="ARBA" id="ARBA00034617"/>
    </source>
</evidence>
<dbReference type="Gene3D" id="3.40.50.300">
    <property type="entry name" value="P-loop containing nucleotide triphosphate hydrolases"/>
    <property type="match status" value="2"/>
</dbReference>
<dbReference type="Proteomes" id="UP000053259">
    <property type="component" value="Unassembled WGS sequence"/>
</dbReference>
<evidence type="ECO:0000313" key="14">
    <source>
        <dbReference type="EMBL" id="KIW02382.1"/>
    </source>
</evidence>
<dbReference type="InterPro" id="IPR052247">
    <property type="entry name" value="Meiotic_Crossover_Helicase"/>
</dbReference>
<keyword evidence="6" id="KW-0413">Isomerase</keyword>
<evidence type="ECO:0000259" key="13">
    <source>
        <dbReference type="PROSITE" id="PS51194"/>
    </source>
</evidence>
<dbReference type="InterPro" id="IPR004179">
    <property type="entry name" value="Sec63-dom"/>
</dbReference>
<feature type="region of interest" description="Disordered" evidence="11">
    <location>
        <begin position="1067"/>
        <end position="1094"/>
    </location>
</feature>
<dbReference type="Gene3D" id="1.10.10.10">
    <property type="entry name" value="Winged helix-like DNA-binding domain superfamily/Winged helix DNA-binding domain"/>
    <property type="match status" value="1"/>
</dbReference>
<dbReference type="SMART" id="SM00973">
    <property type="entry name" value="Sec63"/>
    <property type="match status" value="1"/>
</dbReference>
<dbReference type="InterPro" id="IPR014001">
    <property type="entry name" value="Helicase_ATP-bd"/>
</dbReference>
<proteinExistence type="inferred from homology"/>
<dbReference type="SUPFAM" id="SSF158702">
    <property type="entry name" value="Sec63 N-terminal domain-like"/>
    <property type="match status" value="1"/>
</dbReference>
<feature type="region of interest" description="Disordered" evidence="11">
    <location>
        <begin position="1003"/>
        <end position="1027"/>
    </location>
</feature>
<dbReference type="Pfam" id="PF02889">
    <property type="entry name" value="Sec63"/>
    <property type="match status" value="1"/>
</dbReference>
<dbReference type="GO" id="GO:0005524">
    <property type="term" value="F:ATP binding"/>
    <property type="evidence" value="ECO:0007669"/>
    <property type="project" value="UniProtKB-KW"/>
</dbReference>
<dbReference type="InterPro" id="IPR057842">
    <property type="entry name" value="WH_MER3"/>
</dbReference>
<comment type="catalytic activity">
    <reaction evidence="10">
        <text>ATP + H2O = ADP + phosphate + H(+)</text>
        <dbReference type="Rhea" id="RHEA:13065"/>
        <dbReference type="ChEBI" id="CHEBI:15377"/>
        <dbReference type="ChEBI" id="CHEBI:15378"/>
        <dbReference type="ChEBI" id="CHEBI:30616"/>
        <dbReference type="ChEBI" id="CHEBI:43474"/>
        <dbReference type="ChEBI" id="CHEBI:456216"/>
        <dbReference type="EC" id="5.6.2.4"/>
    </reaction>
</comment>
<keyword evidence="5" id="KW-0067">ATP-binding</keyword>
<dbReference type="InParanoid" id="A0A0D1YNV6"/>